<protein>
    <submittedName>
        <fullName evidence="2">Uncharacterized protein</fullName>
    </submittedName>
</protein>
<keyword evidence="3" id="KW-1185">Reference proteome</keyword>
<proteinExistence type="predicted"/>
<feature type="compositionally biased region" description="Low complexity" evidence="1">
    <location>
        <begin position="50"/>
        <end position="63"/>
    </location>
</feature>
<sequence length="163" mass="17998">MGTKAGARKKSKAMKIVLAAIRTFSKAKDFYMVSLQQFGNGVAGNPNPQASSSLARSYSVSSAPNKASNHRPGLPRSMSESRSKPNYDVGSYVRNNNHNKGLGYGYDDEMKRSCSVGEKKIMGRIDEDESGSFRENDAAAHLHYPRSKSYSVTKNTSYIKLRY</sequence>
<dbReference type="PANTHER" id="PTHR33526:SF20">
    <property type="entry name" value="VQ DOMAIN-CONTAINING PROTEIN"/>
    <property type="match status" value="1"/>
</dbReference>
<organism evidence="2 3">
    <name type="scientific">Tripterygium wilfordii</name>
    <name type="common">Thunder God vine</name>
    <dbReference type="NCBI Taxonomy" id="458696"/>
    <lineage>
        <taxon>Eukaryota</taxon>
        <taxon>Viridiplantae</taxon>
        <taxon>Streptophyta</taxon>
        <taxon>Embryophyta</taxon>
        <taxon>Tracheophyta</taxon>
        <taxon>Spermatophyta</taxon>
        <taxon>Magnoliopsida</taxon>
        <taxon>eudicotyledons</taxon>
        <taxon>Gunneridae</taxon>
        <taxon>Pentapetalae</taxon>
        <taxon>rosids</taxon>
        <taxon>fabids</taxon>
        <taxon>Celastrales</taxon>
        <taxon>Celastraceae</taxon>
        <taxon>Tripterygium</taxon>
    </lineage>
</organism>
<evidence type="ECO:0000256" key="1">
    <source>
        <dbReference type="SAM" id="MobiDB-lite"/>
    </source>
</evidence>
<evidence type="ECO:0000313" key="3">
    <source>
        <dbReference type="Proteomes" id="UP000593562"/>
    </source>
</evidence>
<reference evidence="2 3" key="1">
    <citation type="journal article" date="2020" name="Nat. Commun.">
        <title>Genome of Tripterygium wilfordii and identification of cytochrome P450 involved in triptolide biosynthesis.</title>
        <authorList>
            <person name="Tu L."/>
            <person name="Su P."/>
            <person name="Zhang Z."/>
            <person name="Gao L."/>
            <person name="Wang J."/>
            <person name="Hu T."/>
            <person name="Zhou J."/>
            <person name="Zhang Y."/>
            <person name="Zhao Y."/>
            <person name="Liu Y."/>
            <person name="Song Y."/>
            <person name="Tong Y."/>
            <person name="Lu Y."/>
            <person name="Yang J."/>
            <person name="Xu C."/>
            <person name="Jia M."/>
            <person name="Peters R.J."/>
            <person name="Huang L."/>
            <person name="Gao W."/>
        </authorList>
    </citation>
    <scope>NUCLEOTIDE SEQUENCE [LARGE SCALE GENOMIC DNA]</scope>
    <source>
        <strain evidence="3">cv. XIE 37</strain>
        <tissue evidence="2">Leaf</tissue>
    </source>
</reference>
<dbReference type="EMBL" id="JAAARO010000018">
    <property type="protein sequence ID" value="KAF5731861.1"/>
    <property type="molecule type" value="Genomic_DNA"/>
</dbReference>
<dbReference type="PANTHER" id="PTHR33526">
    <property type="entry name" value="OS07G0123800 PROTEIN"/>
    <property type="match status" value="1"/>
</dbReference>
<comment type="caution">
    <text evidence="2">The sequence shown here is derived from an EMBL/GenBank/DDBJ whole genome shotgun (WGS) entry which is preliminary data.</text>
</comment>
<name>A0A7J7CCH1_TRIWF</name>
<dbReference type="InParanoid" id="A0A7J7CCH1"/>
<accession>A0A7J7CCH1</accession>
<gene>
    <name evidence="2" type="ORF">HS088_TW18G00546</name>
</gene>
<dbReference type="AlphaFoldDB" id="A0A7J7CCH1"/>
<evidence type="ECO:0000313" key="2">
    <source>
        <dbReference type="EMBL" id="KAF5731861.1"/>
    </source>
</evidence>
<dbReference type="Proteomes" id="UP000593562">
    <property type="component" value="Unassembled WGS sequence"/>
</dbReference>
<feature type="region of interest" description="Disordered" evidence="1">
    <location>
        <begin position="44"/>
        <end position="100"/>
    </location>
</feature>